<proteinExistence type="inferred from homology"/>
<evidence type="ECO:0000256" key="3">
    <source>
        <dbReference type="ARBA" id="ARBA00022692"/>
    </source>
</evidence>
<keyword evidence="6 10" id="KW-0067">ATP-binding</keyword>
<keyword evidence="13" id="KW-1185">Reference proteome</keyword>
<feature type="transmembrane region" description="Helical" evidence="10">
    <location>
        <begin position="726"/>
        <end position="748"/>
    </location>
</feature>
<evidence type="ECO:0000256" key="8">
    <source>
        <dbReference type="ARBA" id="ARBA00022989"/>
    </source>
</evidence>
<feature type="domain" description="HMA" evidence="11">
    <location>
        <begin position="7"/>
        <end position="73"/>
    </location>
</feature>
<dbReference type="PROSITE" id="PS50846">
    <property type="entry name" value="HMA_2"/>
    <property type="match status" value="1"/>
</dbReference>
<evidence type="ECO:0000256" key="5">
    <source>
        <dbReference type="ARBA" id="ARBA00022741"/>
    </source>
</evidence>
<evidence type="ECO:0000256" key="7">
    <source>
        <dbReference type="ARBA" id="ARBA00022967"/>
    </source>
</evidence>
<dbReference type="SUPFAM" id="SSF81665">
    <property type="entry name" value="Calcium ATPase, transmembrane domain M"/>
    <property type="match status" value="1"/>
</dbReference>
<accession>A0ABY4F3V2</accession>
<keyword evidence="4 10" id="KW-0479">Metal-binding</keyword>
<dbReference type="InterPro" id="IPR023299">
    <property type="entry name" value="ATPase_P-typ_cyto_dom_N"/>
</dbReference>
<keyword evidence="3 10" id="KW-0812">Transmembrane</keyword>
<dbReference type="PRINTS" id="PR00119">
    <property type="entry name" value="CATATPASE"/>
</dbReference>
<evidence type="ECO:0000313" key="12">
    <source>
        <dbReference type="EMBL" id="UOQ50732.1"/>
    </source>
</evidence>
<evidence type="ECO:0000256" key="2">
    <source>
        <dbReference type="ARBA" id="ARBA00006024"/>
    </source>
</evidence>
<dbReference type="SUPFAM" id="SSF56784">
    <property type="entry name" value="HAD-like"/>
    <property type="match status" value="1"/>
</dbReference>
<feature type="transmembrane region" description="Helical" evidence="10">
    <location>
        <begin position="103"/>
        <end position="122"/>
    </location>
</feature>
<gene>
    <name evidence="12" type="ORF">MUN80_13280</name>
</gene>
<protein>
    <submittedName>
        <fullName evidence="12">Heavy metal translocating P-type ATPase</fullName>
    </submittedName>
</protein>
<comment type="similarity">
    <text evidence="2 10">Belongs to the cation transport ATPase (P-type) (TC 3.A.3) family. Type IB subfamily.</text>
</comment>
<comment type="subcellular location">
    <subcellularLocation>
        <location evidence="10">Cell membrane</location>
    </subcellularLocation>
    <subcellularLocation>
        <location evidence="1">Endomembrane system</location>
        <topology evidence="1">Multi-pass membrane protein</topology>
    </subcellularLocation>
</comment>
<organism evidence="12 13">
    <name type="scientific">Hymenobacter cellulosivorans</name>
    <dbReference type="NCBI Taxonomy" id="2932249"/>
    <lineage>
        <taxon>Bacteria</taxon>
        <taxon>Pseudomonadati</taxon>
        <taxon>Bacteroidota</taxon>
        <taxon>Cytophagia</taxon>
        <taxon>Cytophagales</taxon>
        <taxon>Hymenobacteraceae</taxon>
        <taxon>Hymenobacter</taxon>
    </lineage>
</organism>
<keyword evidence="7" id="KW-1278">Translocase</keyword>
<dbReference type="NCBIfam" id="TIGR01511">
    <property type="entry name" value="ATPase-IB1_Cu"/>
    <property type="match status" value="1"/>
</dbReference>
<keyword evidence="5 10" id="KW-0547">Nucleotide-binding</keyword>
<dbReference type="Gene3D" id="2.70.150.10">
    <property type="entry name" value="Calcium-transporting ATPase, cytoplasmic transduction domain A"/>
    <property type="match status" value="1"/>
</dbReference>
<keyword evidence="9 10" id="KW-0472">Membrane</keyword>
<name>A0ABY4F3V2_9BACT</name>
<feature type="transmembrane region" description="Helical" evidence="10">
    <location>
        <begin position="202"/>
        <end position="220"/>
    </location>
</feature>
<evidence type="ECO:0000256" key="9">
    <source>
        <dbReference type="ARBA" id="ARBA00023136"/>
    </source>
</evidence>
<sequence length="756" mass="80120">MNTSAPETTTLDIEGMTCASCAAFVEKSLTRTPGVQSALVNYATEKATVQYLPDQASPNTLKEAVVKAGYGVTERAPDTSAADRQAAIDKQKAQAYQQLKRRFWVAVGLSVVIMPLSMLMLWPALMQRINMQTLNYLLLLLTLPVLLYSGREFYASAWNGFRHRAANMDTLIAVGTGAAFLYSLAATVAPGWFTNRGLMPEVYYDTTATIIALILLGKVLEQRAKTQTSAAIKTLLGLQAKTARVVRPGGQEIDVPIEQVQLHDVIVVRPGEKVATDGVLLEGTSAVDEAMLTGESLPVEKQPGDPVFGATLNKTGSFRFRVTKVGADTMLAQIVKLVEDAQGSRAPIQRLADKVSAIFVPTVIVIAILTFVLWFDLAPVESRLPLALVNFVAVLIIACPCALGLATPTAIMVSTGKGAEHGVLIRSAEALEKAYQVNTVLLDKTGTITRGEPAVTDFAAAPGQDAARLLQLVAAVERQSEHPLAAAVVRYADAQHYTALPATDFRAVAGHGAAATVEGQTVLIGNRRLLTAEAIALTPELETHAQQLLSQAKTVLYVAIDGQGVGVLAVADTVRDTSAAAIRQLQQQGIEVVMMTGDNPQTAAAVAGQVGITRYFAEVLPQDKASKVLELQAEGRTVAMVGDGINDAPALALADIGLAIGAGTDVAMEAAGITLMRSDLQGVVTAIALSRQTIRVIRQNLFFAFIYNTLGIPVAAGLLYPVFGWLLSPMLAAGAMALSSVSVLTNSLRLRGFTAR</sequence>
<dbReference type="InterPro" id="IPR023298">
    <property type="entry name" value="ATPase_P-typ_TM_dom_sf"/>
</dbReference>
<feature type="transmembrane region" description="Helical" evidence="10">
    <location>
        <begin position="355"/>
        <end position="375"/>
    </location>
</feature>
<dbReference type="InterPro" id="IPR018303">
    <property type="entry name" value="ATPase_P-typ_P_site"/>
</dbReference>
<dbReference type="Pfam" id="PF00702">
    <property type="entry name" value="Hydrolase"/>
    <property type="match status" value="1"/>
</dbReference>
<dbReference type="PROSITE" id="PS00154">
    <property type="entry name" value="ATPASE_E1_E2"/>
    <property type="match status" value="1"/>
</dbReference>
<dbReference type="Gene3D" id="3.40.50.1000">
    <property type="entry name" value="HAD superfamily/HAD-like"/>
    <property type="match status" value="1"/>
</dbReference>
<evidence type="ECO:0000256" key="10">
    <source>
        <dbReference type="RuleBase" id="RU362081"/>
    </source>
</evidence>
<dbReference type="PANTHER" id="PTHR43520">
    <property type="entry name" value="ATP7, ISOFORM B"/>
    <property type="match status" value="1"/>
</dbReference>
<evidence type="ECO:0000256" key="6">
    <source>
        <dbReference type="ARBA" id="ARBA00022840"/>
    </source>
</evidence>
<dbReference type="PRINTS" id="PR00942">
    <property type="entry name" value="CUATPASEI"/>
</dbReference>
<dbReference type="Pfam" id="PF00122">
    <property type="entry name" value="E1-E2_ATPase"/>
    <property type="match status" value="1"/>
</dbReference>
<dbReference type="Gene3D" id="3.40.1110.10">
    <property type="entry name" value="Calcium-transporting ATPase, cytoplasmic domain N"/>
    <property type="match status" value="1"/>
</dbReference>
<dbReference type="InterPro" id="IPR027256">
    <property type="entry name" value="P-typ_ATPase_IB"/>
</dbReference>
<dbReference type="NCBIfam" id="TIGR01525">
    <property type="entry name" value="ATPase-IB_hvy"/>
    <property type="match status" value="1"/>
</dbReference>
<evidence type="ECO:0000256" key="4">
    <source>
        <dbReference type="ARBA" id="ARBA00022723"/>
    </source>
</evidence>
<dbReference type="InterPro" id="IPR059000">
    <property type="entry name" value="ATPase_P-type_domA"/>
</dbReference>
<dbReference type="SFLD" id="SFLDF00027">
    <property type="entry name" value="p-type_atpase"/>
    <property type="match status" value="1"/>
</dbReference>
<dbReference type="Gene3D" id="3.30.70.100">
    <property type="match status" value="1"/>
</dbReference>
<dbReference type="InterPro" id="IPR036412">
    <property type="entry name" value="HAD-like_sf"/>
</dbReference>
<keyword evidence="8 10" id="KW-1133">Transmembrane helix</keyword>
<dbReference type="InterPro" id="IPR008250">
    <property type="entry name" value="ATPase_P-typ_transduc_dom_A_sf"/>
</dbReference>
<dbReference type="CDD" id="cd00371">
    <property type="entry name" value="HMA"/>
    <property type="match status" value="1"/>
</dbReference>
<evidence type="ECO:0000256" key="1">
    <source>
        <dbReference type="ARBA" id="ARBA00004127"/>
    </source>
</evidence>
<dbReference type="InterPro" id="IPR001757">
    <property type="entry name" value="P_typ_ATPase"/>
</dbReference>
<dbReference type="NCBIfam" id="TIGR01494">
    <property type="entry name" value="ATPase_P-type"/>
    <property type="match status" value="1"/>
</dbReference>
<dbReference type="SUPFAM" id="SSF81653">
    <property type="entry name" value="Calcium ATPase, transduction domain A"/>
    <property type="match status" value="1"/>
</dbReference>
<dbReference type="CDD" id="cd02094">
    <property type="entry name" value="P-type_ATPase_Cu-like"/>
    <property type="match status" value="1"/>
</dbReference>
<dbReference type="EMBL" id="CP095049">
    <property type="protein sequence ID" value="UOQ50732.1"/>
    <property type="molecule type" value="Genomic_DNA"/>
</dbReference>
<dbReference type="PRINTS" id="PR00943">
    <property type="entry name" value="CUATPASE"/>
</dbReference>
<feature type="transmembrane region" description="Helical" evidence="10">
    <location>
        <begin position="134"/>
        <end position="150"/>
    </location>
</feature>
<evidence type="ECO:0000313" key="13">
    <source>
        <dbReference type="Proteomes" id="UP000831785"/>
    </source>
</evidence>
<dbReference type="PANTHER" id="PTHR43520:SF8">
    <property type="entry name" value="P-TYPE CU(+) TRANSPORTER"/>
    <property type="match status" value="1"/>
</dbReference>
<keyword evidence="10" id="KW-1003">Cell membrane</keyword>
<dbReference type="InterPro" id="IPR023214">
    <property type="entry name" value="HAD_sf"/>
</dbReference>
<dbReference type="InterPro" id="IPR006121">
    <property type="entry name" value="HMA_dom"/>
</dbReference>
<dbReference type="SUPFAM" id="SSF55008">
    <property type="entry name" value="HMA, heavy metal-associated domain"/>
    <property type="match status" value="1"/>
</dbReference>
<dbReference type="InterPro" id="IPR017969">
    <property type="entry name" value="Heavy-metal-associated_CS"/>
</dbReference>
<dbReference type="RefSeq" id="WP_244713533.1">
    <property type="nucleotide sequence ID" value="NZ_CP095049.1"/>
</dbReference>
<reference evidence="12 13" key="1">
    <citation type="submission" date="2022-04" db="EMBL/GenBank/DDBJ databases">
        <title>Hymenobacter sp. isolated from the air.</title>
        <authorList>
            <person name="Won M."/>
            <person name="Lee C.-M."/>
            <person name="Woen H.-Y."/>
            <person name="Kwon S.-W."/>
        </authorList>
    </citation>
    <scope>NUCLEOTIDE SEQUENCE [LARGE SCALE GENOMIC DNA]</scope>
    <source>
        <strain evidence="13">5116 S-27</strain>
    </source>
</reference>
<dbReference type="Proteomes" id="UP000831785">
    <property type="component" value="Chromosome"/>
</dbReference>
<feature type="transmembrane region" description="Helical" evidence="10">
    <location>
        <begin position="701"/>
        <end position="720"/>
    </location>
</feature>
<dbReference type="InterPro" id="IPR036163">
    <property type="entry name" value="HMA_dom_sf"/>
</dbReference>
<feature type="transmembrane region" description="Helical" evidence="10">
    <location>
        <begin position="387"/>
        <end position="407"/>
    </location>
</feature>
<feature type="transmembrane region" description="Helical" evidence="10">
    <location>
        <begin position="171"/>
        <end position="190"/>
    </location>
</feature>
<dbReference type="SFLD" id="SFLDS00003">
    <property type="entry name" value="Haloacid_Dehalogenase"/>
    <property type="match status" value="1"/>
</dbReference>
<evidence type="ECO:0000259" key="11">
    <source>
        <dbReference type="PROSITE" id="PS50846"/>
    </source>
</evidence>
<dbReference type="Pfam" id="PF00403">
    <property type="entry name" value="HMA"/>
    <property type="match status" value="1"/>
</dbReference>
<dbReference type="InterPro" id="IPR044492">
    <property type="entry name" value="P_typ_ATPase_HD_dom"/>
</dbReference>
<dbReference type="PROSITE" id="PS01047">
    <property type="entry name" value="HMA_1"/>
    <property type="match status" value="1"/>
</dbReference>
<dbReference type="SFLD" id="SFLDG00002">
    <property type="entry name" value="C1.7:_P-type_atpase_like"/>
    <property type="match status" value="1"/>
</dbReference>